<reference evidence="1 2" key="1">
    <citation type="submission" date="2019-03" db="EMBL/GenBank/DDBJ databases">
        <title>Genomic Encyclopedia of Archaeal and Bacterial Type Strains, Phase II (KMG-II): from individual species to whole genera.</title>
        <authorList>
            <person name="Goeker M."/>
        </authorList>
    </citation>
    <scope>NUCLEOTIDE SEQUENCE [LARGE SCALE GENOMIC DNA]</scope>
    <source>
        <strain evidence="1 2">DSM 21537</strain>
    </source>
</reference>
<protein>
    <submittedName>
        <fullName evidence="1">Uncharacterized protein</fullName>
    </submittedName>
</protein>
<dbReference type="EMBL" id="SORO01000001">
    <property type="protein sequence ID" value="TDY73753.1"/>
    <property type="molecule type" value="Genomic_DNA"/>
</dbReference>
<name>A0A4R8MWB6_LEPME</name>
<dbReference type="GeneID" id="79828070"/>
<dbReference type="AlphaFoldDB" id="A0A4R8MWB6"/>
<dbReference type="Proteomes" id="UP000294684">
    <property type="component" value="Unassembled WGS sequence"/>
</dbReference>
<proteinExistence type="predicted"/>
<evidence type="ECO:0000313" key="1">
    <source>
        <dbReference type="EMBL" id="TDY73753.1"/>
    </source>
</evidence>
<sequence length="108" mass="13118">MRYVNSRPKEIEFQKLIRKKLAKDLLSFGYKIIYDNNKLKLSDDRSWVFKIVFKGNDTIEIFNDDWRDYTEFFRIKINNLEQKFIRISKDSDLSEELEKLKNLISDNS</sequence>
<keyword evidence="2" id="KW-1185">Reference proteome</keyword>
<dbReference type="RefSeq" id="WP_020776277.1">
    <property type="nucleotide sequence ID" value="NZ_SORO01000001.1"/>
</dbReference>
<evidence type="ECO:0000313" key="2">
    <source>
        <dbReference type="Proteomes" id="UP000294684"/>
    </source>
</evidence>
<organism evidence="1 2">
    <name type="scientific">Leptospira meyeri</name>
    <dbReference type="NCBI Taxonomy" id="29508"/>
    <lineage>
        <taxon>Bacteria</taxon>
        <taxon>Pseudomonadati</taxon>
        <taxon>Spirochaetota</taxon>
        <taxon>Spirochaetia</taxon>
        <taxon>Leptospirales</taxon>
        <taxon>Leptospiraceae</taxon>
        <taxon>Leptospira</taxon>
    </lineage>
</organism>
<comment type="caution">
    <text evidence="1">The sequence shown here is derived from an EMBL/GenBank/DDBJ whole genome shotgun (WGS) entry which is preliminary data.</text>
</comment>
<accession>A0A4R8MWB6</accession>
<gene>
    <name evidence="1" type="ORF">CLV96_2789</name>
</gene>